<organism evidence="6 7">
    <name type="scientific">Rodentibacter rarus</name>
    <dbReference type="NCBI Taxonomy" id="1908260"/>
    <lineage>
        <taxon>Bacteria</taxon>
        <taxon>Pseudomonadati</taxon>
        <taxon>Pseudomonadota</taxon>
        <taxon>Gammaproteobacteria</taxon>
        <taxon>Pasteurellales</taxon>
        <taxon>Pasteurellaceae</taxon>
        <taxon>Rodentibacter</taxon>
    </lineage>
</organism>
<keyword evidence="4 5" id="KW-0472">Membrane</keyword>
<comment type="subcellular location">
    <subcellularLocation>
        <location evidence="1">Membrane</location>
        <topology evidence="1">Multi-pass membrane protein</topology>
    </subcellularLocation>
</comment>
<name>A0A1V3IGZ7_9PAST</name>
<dbReference type="Pfam" id="PF04610">
    <property type="entry name" value="TrbL"/>
    <property type="match status" value="1"/>
</dbReference>
<feature type="transmembrane region" description="Helical" evidence="5">
    <location>
        <begin position="134"/>
        <end position="160"/>
    </location>
</feature>
<dbReference type="EMBL" id="MLHJ01000110">
    <property type="protein sequence ID" value="OOF40058.1"/>
    <property type="molecule type" value="Genomic_DNA"/>
</dbReference>
<protein>
    <recommendedName>
        <fullName evidence="8">Conjugal transfer protein TrbL</fullName>
    </recommendedName>
</protein>
<accession>A0A1V3IGZ7</accession>
<dbReference type="STRING" id="1908260.BKK50_09975"/>
<comment type="caution">
    <text evidence="6">The sequence shown here is derived from an EMBL/GenBank/DDBJ whole genome shotgun (WGS) entry which is preliminary data.</text>
</comment>
<gene>
    <name evidence="6" type="ORF">BKK50_09975</name>
</gene>
<feature type="transmembrane region" description="Helical" evidence="5">
    <location>
        <begin position="68"/>
        <end position="89"/>
    </location>
</feature>
<proteinExistence type="predicted"/>
<keyword evidence="7" id="KW-1185">Reference proteome</keyword>
<dbReference type="GO" id="GO:0016020">
    <property type="term" value="C:membrane"/>
    <property type="evidence" value="ECO:0007669"/>
    <property type="project" value="UniProtKB-SubCell"/>
</dbReference>
<dbReference type="Proteomes" id="UP000189433">
    <property type="component" value="Unassembled WGS sequence"/>
</dbReference>
<evidence type="ECO:0000256" key="2">
    <source>
        <dbReference type="ARBA" id="ARBA00022692"/>
    </source>
</evidence>
<evidence type="ECO:0000313" key="7">
    <source>
        <dbReference type="Proteomes" id="UP000189433"/>
    </source>
</evidence>
<evidence type="ECO:0000313" key="6">
    <source>
        <dbReference type="EMBL" id="OOF40058.1"/>
    </source>
</evidence>
<reference evidence="6 7" key="1">
    <citation type="submission" date="2016-10" db="EMBL/GenBank/DDBJ databases">
        <title>Rodentibacter gen. nov. and new species.</title>
        <authorList>
            <person name="Christensen H."/>
        </authorList>
    </citation>
    <scope>NUCLEOTIDE SEQUENCE [LARGE SCALE GENOMIC DNA]</scope>
    <source>
        <strain evidence="6 7">CCUG17206</strain>
    </source>
</reference>
<feature type="transmembrane region" description="Helical" evidence="5">
    <location>
        <begin position="248"/>
        <end position="270"/>
    </location>
</feature>
<evidence type="ECO:0000256" key="1">
    <source>
        <dbReference type="ARBA" id="ARBA00004141"/>
    </source>
</evidence>
<feature type="transmembrane region" description="Helical" evidence="5">
    <location>
        <begin position="167"/>
        <end position="184"/>
    </location>
</feature>
<feature type="transmembrane region" description="Helical" evidence="5">
    <location>
        <begin position="28"/>
        <end position="47"/>
    </location>
</feature>
<dbReference type="AlphaFoldDB" id="A0A1V3IGZ7"/>
<dbReference type="GO" id="GO:0030255">
    <property type="term" value="P:protein secretion by the type IV secretion system"/>
    <property type="evidence" value="ECO:0007669"/>
    <property type="project" value="InterPro"/>
</dbReference>
<keyword evidence="2 5" id="KW-0812">Transmembrane</keyword>
<keyword evidence="3 5" id="KW-1133">Transmembrane helix</keyword>
<evidence type="ECO:0000256" key="5">
    <source>
        <dbReference type="SAM" id="Phobius"/>
    </source>
</evidence>
<sequence length="372" mass="39542">MAGDRFFEHVEEFLKETLKDLSSGFSGGYASTLSSLFPSAVTIFILYKAYQILAGKVQSPVAEIIWDLAVKIMILAVVTNYGGYLSLALSAVDGIKESFVGGDSIFSLLDDQLEIAQSLAGTIYALDESDYVPLAGAIGAAGVWLGTGIALLVAGIILLVAEITLKLLAITAPIFIFCLMWGFLRQMFNQWLQLIFANIITVLYVGIVGRLGINFFKSILDGLTSNLGAEKASNAGFISSGSVAEASLYTSGFIALCAGIIIGVFIYLSLDLGRNLATVSVEGGATALANSSLGRSLGITQKSLQRFLNSGRSGWRFGRGIGQGWNSNKQPQGVPNQGSYAERAGRITGRAGRNLINFLRNQGGRDKLPPPT</sequence>
<dbReference type="InterPro" id="IPR007688">
    <property type="entry name" value="Conjugal_tfr_TrbL/VirB6"/>
</dbReference>
<dbReference type="RefSeq" id="WP_077417723.1">
    <property type="nucleotide sequence ID" value="NZ_MLHJ01000110.1"/>
</dbReference>
<evidence type="ECO:0000256" key="4">
    <source>
        <dbReference type="ARBA" id="ARBA00023136"/>
    </source>
</evidence>
<evidence type="ECO:0000256" key="3">
    <source>
        <dbReference type="ARBA" id="ARBA00022989"/>
    </source>
</evidence>
<evidence type="ECO:0008006" key="8">
    <source>
        <dbReference type="Google" id="ProtNLM"/>
    </source>
</evidence>
<dbReference type="OrthoDB" id="6538889at2"/>
<feature type="transmembrane region" description="Helical" evidence="5">
    <location>
        <begin position="190"/>
        <end position="213"/>
    </location>
</feature>